<evidence type="ECO:0000259" key="3">
    <source>
        <dbReference type="PROSITE" id="PS51016"/>
    </source>
</evidence>
<dbReference type="Gene3D" id="1.25.40.530">
    <property type="entry name" value="MyTH4 domain"/>
    <property type="match status" value="1"/>
</dbReference>
<protein>
    <submittedName>
        <fullName evidence="5">Rho GTPase-activating protein 39-like</fullName>
    </submittedName>
</protein>
<dbReference type="Pfam" id="PF00620">
    <property type="entry name" value="RhoGAP"/>
    <property type="match status" value="1"/>
</dbReference>
<name>A0ABM1BCJ1_LIMPO</name>
<evidence type="ECO:0000313" key="4">
    <source>
        <dbReference type="Proteomes" id="UP000694941"/>
    </source>
</evidence>
<sequence length="869" mass="99110">MCVCVYAINRKEDYPANIGSSHLRVLDDSSQPISRHYSSINYSRQASLNLERPKSLGSWKHTIIDSSSVGEKGATYSKISKDNGSCQSGRSWQLEHPHHQLDSDKIPTSQREDAMLPIYSDSEKFSKQLSQSSDNTNLSLNDIGQIITKEASVETFKVKQNSPDSSTISADYSVQVPDSSKDHAQVLMSTKWTTQDTQDPPSISSKKDEEDDVSLESYFHSSFLNRSQQAKKKNFHNEPTPLYNNFDYSGLWNDKHSYLLPLQNYLLEQAKLSGYKIGDLFADDKDSLSLSDESEGRLDVDDDDFADDEGMSHQDSSSQEYLDETRFIDDDSDTFCGPLTPPSHSRKKPSHKLIDQKLELDSGESDNTSILSKSSPVLKHHSGPVPPSFLALTTQHNSLRHKQTDSSLLYSPILEKSQSFQLDMGQGTNQRPLSMMVSSMTECTVPENTIPASLHRKGNGKMTTGFYRDKKPPSESDIEKYAQDNFNIHKKGILRKKFTVQDMLTWSKDPIRKPMIMTTDKSLKQDACEIFKLIQTYMGDRKTKSGQTIDAVALDLSIRGWSRQALRDELYIQICRQTNDNPKRESLKLGWELMAICLSFFPPSVKFQPYLDSYISRHKDETIFDTPELKISHYAAICSKRLERIGQNGAKKGLRKATVEKIEQSRLQIFRPSMFGNTLEEVMALQKDLYPNRRLPWIQTTLSESVLHLSGSQTEGIFRVPGDIDEVNCMKVRMDQWEIVECNDPHVPASLLKLWYRELYEPLIPDRFYDECVEHCNEPEMAISIVERLPEINRLVLFYLIRFLQVFAAEENASVTKMDTNNLSMVMAPNCLRFISDDPRVIFENTRKEMAFVRTLIQNLNTSCMEGVF</sequence>
<dbReference type="Gene3D" id="1.10.555.10">
    <property type="entry name" value="Rho GTPase activation protein"/>
    <property type="match status" value="1"/>
</dbReference>
<feature type="region of interest" description="Disordered" evidence="1">
    <location>
        <begin position="359"/>
        <end position="381"/>
    </location>
</feature>
<accession>A0ABM1BCJ1</accession>
<feature type="domain" description="MyTH4" evidence="3">
    <location>
        <begin position="506"/>
        <end position="668"/>
    </location>
</feature>
<dbReference type="InterPro" id="IPR038185">
    <property type="entry name" value="MyTH4_dom_sf"/>
</dbReference>
<dbReference type="PROSITE" id="PS50238">
    <property type="entry name" value="RHOGAP"/>
    <property type="match status" value="1"/>
</dbReference>
<feature type="compositionally biased region" description="Polar residues" evidence="1">
    <location>
        <begin position="189"/>
        <end position="204"/>
    </location>
</feature>
<feature type="compositionally biased region" description="Polar residues" evidence="1">
    <location>
        <begin position="365"/>
        <end position="375"/>
    </location>
</feature>
<evidence type="ECO:0000313" key="5">
    <source>
        <dbReference type="RefSeq" id="XP_013779250.2"/>
    </source>
</evidence>
<dbReference type="InterPro" id="IPR000857">
    <property type="entry name" value="MyTH4_dom"/>
</dbReference>
<feature type="region of interest" description="Disordered" evidence="1">
    <location>
        <begin position="452"/>
        <end position="475"/>
    </location>
</feature>
<dbReference type="SUPFAM" id="SSF48350">
    <property type="entry name" value="GTPase activation domain, GAP"/>
    <property type="match status" value="1"/>
</dbReference>
<dbReference type="PANTHER" id="PTHR45876:SF8">
    <property type="entry name" value="FI04035P"/>
    <property type="match status" value="1"/>
</dbReference>
<proteinExistence type="predicted"/>
<feature type="region of interest" description="Disordered" evidence="1">
    <location>
        <begin position="189"/>
        <end position="211"/>
    </location>
</feature>
<dbReference type="SMART" id="SM00324">
    <property type="entry name" value="RhoGAP"/>
    <property type="match status" value="1"/>
</dbReference>
<dbReference type="PANTHER" id="PTHR45876">
    <property type="entry name" value="FI04035P"/>
    <property type="match status" value="1"/>
</dbReference>
<keyword evidence="4" id="KW-1185">Reference proteome</keyword>
<feature type="region of interest" description="Disordered" evidence="1">
    <location>
        <begin position="332"/>
        <end position="351"/>
    </location>
</feature>
<organism evidence="4 5">
    <name type="scientific">Limulus polyphemus</name>
    <name type="common">Atlantic horseshoe crab</name>
    <dbReference type="NCBI Taxonomy" id="6850"/>
    <lineage>
        <taxon>Eukaryota</taxon>
        <taxon>Metazoa</taxon>
        <taxon>Ecdysozoa</taxon>
        <taxon>Arthropoda</taxon>
        <taxon>Chelicerata</taxon>
        <taxon>Merostomata</taxon>
        <taxon>Xiphosura</taxon>
        <taxon>Limulidae</taxon>
        <taxon>Limulus</taxon>
    </lineage>
</organism>
<dbReference type="Pfam" id="PF00784">
    <property type="entry name" value="MyTH4"/>
    <property type="match status" value="1"/>
</dbReference>
<gene>
    <name evidence="5" type="primary">LOC106463733</name>
</gene>
<feature type="region of interest" description="Disordered" evidence="1">
    <location>
        <begin position="289"/>
        <end position="322"/>
    </location>
</feature>
<dbReference type="SMART" id="SM00139">
    <property type="entry name" value="MyTH4"/>
    <property type="match status" value="1"/>
</dbReference>
<dbReference type="Proteomes" id="UP000694941">
    <property type="component" value="Unplaced"/>
</dbReference>
<evidence type="ECO:0000256" key="1">
    <source>
        <dbReference type="SAM" id="MobiDB-lite"/>
    </source>
</evidence>
<evidence type="ECO:0000259" key="2">
    <source>
        <dbReference type="PROSITE" id="PS50238"/>
    </source>
</evidence>
<dbReference type="PROSITE" id="PS51016">
    <property type="entry name" value="MYTH4"/>
    <property type="match status" value="1"/>
</dbReference>
<feature type="compositionally biased region" description="Acidic residues" evidence="1">
    <location>
        <begin position="300"/>
        <end position="309"/>
    </location>
</feature>
<dbReference type="RefSeq" id="XP_013779250.2">
    <property type="nucleotide sequence ID" value="XM_013923796.2"/>
</dbReference>
<dbReference type="InterPro" id="IPR000198">
    <property type="entry name" value="RhoGAP_dom"/>
</dbReference>
<reference evidence="5" key="1">
    <citation type="submission" date="2025-08" db="UniProtKB">
        <authorList>
            <consortium name="RefSeq"/>
        </authorList>
    </citation>
    <scope>IDENTIFICATION</scope>
    <source>
        <tissue evidence="5">Muscle</tissue>
    </source>
</reference>
<dbReference type="InterPro" id="IPR008936">
    <property type="entry name" value="Rho_GTPase_activation_prot"/>
</dbReference>
<dbReference type="GeneID" id="106463733"/>
<feature type="domain" description="Rho-GAP" evidence="2">
    <location>
        <begin position="677"/>
        <end position="864"/>
    </location>
</feature>
<dbReference type="CDD" id="cd04389">
    <property type="entry name" value="RhoGAP_KIAA1688"/>
    <property type="match status" value="1"/>
</dbReference>